<dbReference type="InterPro" id="IPR017880">
    <property type="entry name" value="KilA_N"/>
</dbReference>
<dbReference type="KEGG" id="mpsy:CEK71_09105"/>
<dbReference type="Proteomes" id="UP000197019">
    <property type="component" value="Chromosome"/>
</dbReference>
<sequence length="219" mass="24278">MNTQATPEIRPATLTICDIQIRQDQNGRYCLNDLHKAAGGEDKHRPTYWLKLQQTVDLQKELEIDGIPSILTKQGHGTFVVKELVYVYAMWISAKFHIAVIRAYDALVTGQLPNTAYPPSPPFRKSQKALPGCLTPTTQDEIKALVTERAAALPKDKQAMAIRQMWGALNTHFGTNGKDAQGKTLGYKHIPEDARLDCLSLVARLPLPDGLVTITRAAH</sequence>
<dbReference type="SMART" id="SM01252">
    <property type="entry name" value="KilA-N"/>
    <property type="match status" value="1"/>
</dbReference>
<reference evidence="2" key="1">
    <citation type="submission" date="2017-06" db="EMBL/GenBank/DDBJ databases">
        <title>Genome Sequencing of the methanotroph Methylovulum psychrotolerants str. HV10-M2 isolated from a high-altitude environment.</title>
        <authorList>
            <person name="Mateos-Rivera A."/>
        </authorList>
    </citation>
    <scope>NUCLEOTIDE SEQUENCE [LARGE SCALE GENOMIC DNA]</scope>
    <source>
        <strain evidence="2">HV10_M2</strain>
    </source>
</reference>
<dbReference type="OrthoDB" id="5298460at2"/>
<dbReference type="AlphaFoldDB" id="A0A1Z4BY72"/>
<dbReference type="InterPro" id="IPR018004">
    <property type="entry name" value="KilA/APSES_HTH"/>
</dbReference>
<keyword evidence="3" id="KW-1185">Reference proteome</keyword>
<accession>A0A1Z4BY72</accession>
<gene>
    <name evidence="2" type="ORF">CEK71_09105</name>
</gene>
<organism evidence="2 3">
    <name type="scientific">Methylovulum psychrotolerans</name>
    <dbReference type="NCBI Taxonomy" id="1704499"/>
    <lineage>
        <taxon>Bacteria</taxon>
        <taxon>Pseudomonadati</taxon>
        <taxon>Pseudomonadota</taxon>
        <taxon>Gammaproteobacteria</taxon>
        <taxon>Methylococcales</taxon>
        <taxon>Methylococcaceae</taxon>
        <taxon>Methylovulum</taxon>
    </lineage>
</organism>
<evidence type="ECO:0000259" key="1">
    <source>
        <dbReference type="PROSITE" id="PS51301"/>
    </source>
</evidence>
<dbReference type="RefSeq" id="WP_088619102.1">
    <property type="nucleotide sequence ID" value="NZ_CP022129.1"/>
</dbReference>
<dbReference type="EMBL" id="CP022129">
    <property type="protein sequence ID" value="ASF46228.1"/>
    <property type="molecule type" value="Genomic_DNA"/>
</dbReference>
<protein>
    <recommendedName>
        <fullName evidence="1">KilA-N domain-containing protein</fullName>
    </recommendedName>
</protein>
<dbReference type="Pfam" id="PF04383">
    <property type="entry name" value="KilA-N"/>
    <property type="match status" value="1"/>
</dbReference>
<evidence type="ECO:0000313" key="3">
    <source>
        <dbReference type="Proteomes" id="UP000197019"/>
    </source>
</evidence>
<feature type="domain" description="KilA-N" evidence="1">
    <location>
        <begin position="8"/>
        <end position="107"/>
    </location>
</feature>
<proteinExistence type="predicted"/>
<evidence type="ECO:0000313" key="2">
    <source>
        <dbReference type="EMBL" id="ASF46228.1"/>
    </source>
</evidence>
<dbReference type="PROSITE" id="PS51301">
    <property type="entry name" value="KILA_N"/>
    <property type="match status" value="1"/>
</dbReference>
<name>A0A1Z4BY72_9GAMM</name>